<comment type="caution">
    <text evidence="6">The sequence shown here is derived from an EMBL/GenBank/DDBJ whole genome shotgun (WGS) entry which is preliminary data.</text>
</comment>
<dbReference type="GO" id="GO:0000976">
    <property type="term" value="F:transcription cis-regulatory region binding"/>
    <property type="evidence" value="ECO:0007669"/>
    <property type="project" value="TreeGrafter"/>
</dbReference>
<keyword evidence="3" id="KW-0804">Transcription</keyword>
<evidence type="ECO:0000256" key="4">
    <source>
        <dbReference type="PROSITE-ProRule" id="PRU00335"/>
    </source>
</evidence>
<dbReference type="PRINTS" id="PR00455">
    <property type="entry name" value="HTHTETR"/>
</dbReference>
<dbReference type="InterPro" id="IPR050109">
    <property type="entry name" value="HTH-type_TetR-like_transc_reg"/>
</dbReference>
<name>A0A2V5L9F0_9MICC</name>
<dbReference type="Proteomes" id="UP000247832">
    <property type="component" value="Unassembled WGS sequence"/>
</dbReference>
<evidence type="ECO:0000256" key="3">
    <source>
        <dbReference type="ARBA" id="ARBA00023163"/>
    </source>
</evidence>
<feature type="DNA-binding region" description="H-T-H motif" evidence="4">
    <location>
        <begin position="25"/>
        <end position="44"/>
    </location>
</feature>
<keyword evidence="1" id="KW-0805">Transcription regulation</keyword>
<organism evidence="6 7">
    <name type="scientific">Arthrobacter livingstonensis</name>
    <dbReference type="NCBI Taxonomy" id="670078"/>
    <lineage>
        <taxon>Bacteria</taxon>
        <taxon>Bacillati</taxon>
        <taxon>Actinomycetota</taxon>
        <taxon>Actinomycetes</taxon>
        <taxon>Micrococcales</taxon>
        <taxon>Micrococcaceae</taxon>
        <taxon>Arthrobacter</taxon>
    </lineage>
</organism>
<keyword evidence="2 4" id="KW-0238">DNA-binding</keyword>
<dbReference type="PROSITE" id="PS50977">
    <property type="entry name" value="HTH_TETR_2"/>
    <property type="match status" value="1"/>
</dbReference>
<reference evidence="6 7" key="1">
    <citation type="submission" date="2018-05" db="EMBL/GenBank/DDBJ databases">
        <title>Genetic diversity of glacier-inhabiting Cryobacterium bacteria in China and description of Cryobacterium mengkeensis sp. nov. and Arthrobacter glacialis sp. nov.</title>
        <authorList>
            <person name="Liu Q."/>
            <person name="Xin Y.-H."/>
        </authorList>
    </citation>
    <scope>NUCLEOTIDE SEQUENCE [LARGE SCALE GENOMIC DNA]</scope>
    <source>
        <strain evidence="6 7">LI2</strain>
    </source>
</reference>
<dbReference type="Pfam" id="PF00440">
    <property type="entry name" value="TetR_N"/>
    <property type="match status" value="1"/>
</dbReference>
<dbReference type="InterPro" id="IPR036271">
    <property type="entry name" value="Tet_transcr_reg_TetR-rel_C_sf"/>
</dbReference>
<proteinExistence type="predicted"/>
<dbReference type="PANTHER" id="PTHR30055:SF234">
    <property type="entry name" value="HTH-TYPE TRANSCRIPTIONAL REGULATOR BETI"/>
    <property type="match status" value="1"/>
</dbReference>
<dbReference type="InterPro" id="IPR001647">
    <property type="entry name" value="HTH_TetR"/>
</dbReference>
<feature type="domain" description="HTH tetR-type" evidence="5">
    <location>
        <begin position="2"/>
        <end position="62"/>
    </location>
</feature>
<keyword evidence="7" id="KW-1185">Reference proteome</keyword>
<evidence type="ECO:0000259" key="5">
    <source>
        <dbReference type="PROSITE" id="PS50977"/>
    </source>
</evidence>
<gene>
    <name evidence="6" type="ORF">CVV68_11545</name>
</gene>
<dbReference type="Gene3D" id="1.10.357.10">
    <property type="entry name" value="Tetracycline Repressor, domain 2"/>
    <property type="match status" value="1"/>
</dbReference>
<dbReference type="EMBL" id="QJVD01000011">
    <property type="protein sequence ID" value="PYI67044.1"/>
    <property type="molecule type" value="Genomic_DNA"/>
</dbReference>
<evidence type="ECO:0000313" key="6">
    <source>
        <dbReference type="EMBL" id="PYI67044.1"/>
    </source>
</evidence>
<dbReference type="OrthoDB" id="3784817at2"/>
<dbReference type="InterPro" id="IPR009057">
    <property type="entry name" value="Homeodomain-like_sf"/>
</dbReference>
<dbReference type="SUPFAM" id="SSF48498">
    <property type="entry name" value="Tetracyclin repressor-like, C-terminal domain"/>
    <property type="match status" value="1"/>
</dbReference>
<evidence type="ECO:0000313" key="7">
    <source>
        <dbReference type="Proteomes" id="UP000247832"/>
    </source>
</evidence>
<dbReference type="SUPFAM" id="SSF46689">
    <property type="entry name" value="Homeodomain-like"/>
    <property type="match status" value="1"/>
</dbReference>
<dbReference type="PANTHER" id="PTHR30055">
    <property type="entry name" value="HTH-TYPE TRANSCRIPTIONAL REGULATOR RUTR"/>
    <property type="match status" value="1"/>
</dbReference>
<evidence type="ECO:0000256" key="2">
    <source>
        <dbReference type="ARBA" id="ARBA00023125"/>
    </source>
</evidence>
<sequence length="208" mass="22174">MNSTREAILDGAFQVMREKGLARTTTKEIARASGCSEPLLYRHFEDKIGLFLAVLAERLPPVGVLGGGGAGLIGHGTLEGNLRLVAAEVTTFYLTVLPIGMSIFSDNELLARHRDAVQSHGTGPEDISNGVRNYLAEEQAAGRIREDAPLGGVAMALTGAAMHRAFLWSFHAGAGDAPPTQERIRDFAAEVVAGVVRSLWTLPQIEGD</sequence>
<protein>
    <submittedName>
        <fullName evidence="6">TetR family transcriptional regulator</fullName>
    </submittedName>
</protein>
<dbReference type="RefSeq" id="WP_110501155.1">
    <property type="nucleotide sequence ID" value="NZ_QJVD01000011.1"/>
</dbReference>
<evidence type="ECO:0000256" key="1">
    <source>
        <dbReference type="ARBA" id="ARBA00023015"/>
    </source>
</evidence>
<accession>A0A2V5L9F0</accession>
<dbReference type="GO" id="GO:0003700">
    <property type="term" value="F:DNA-binding transcription factor activity"/>
    <property type="evidence" value="ECO:0007669"/>
    <property type="project" value="TreeGrafter"/>
</dbReference>
<dbReference type="AlphaFoldDB" id="A0A2V5L9F0"/>